<dbReference type="SUPFAM" id="SSF51430">
    <property type="entry name" value="NAD(P)-linked oxidoreductase"/>
    <property type="match status" value="1"/>
</dbReference>
<dbReference type="Pfam" id="PF00248">
    <property type="entry name" value="Aldo_ket_red"/>
    <property type="match status" value="1"/>
</dbReference>
<dbReference type="PRINTS" id="PR00069">
    <property type="entry name" value="ALDKETRDTASE"/>
</dbReference>
<dbReference type="KEGG" id="haby:HLVA_20820"/>
<dbReference type="RefSeq" id="WP_307905598.1">
    <property type="nucleotide sequence ID" value="NZ_AP027060.1"/>
</dbReference>
<dbReference type="AlphaFoldDB" id="A0AAU9DA44"/>
<dbReference type="PANTHER" id="PTHR43364:SF4">
    <property type="entry name" value="NAD(P)-LINKED OXIDOREDUCTASE SUPERFAMILY PROTEIN"/>
    <property type="match status" value="1"/>
</dbReference>
<geneLocation type="plasmid" evidence="3 4">
    <name>pHIC</name>
</geneLocation>
<accession>A0AAU9DA44</accession>
<proteinExistence type="predicted"/>
<dbReference type="Proteomes" id="UP001321582">
    <property type="component" value="Plasmid pHIC"/>
</dbReference>
<dbReference type="GO" id="GO:0016491">
    <property type="term" value="F:oxidoreductase activity"/>
    <property type="evidence" value="ECO:0007669"/>
    <property type="project" value="UniProtKB-KW"/>
</dbReference>
<dbReference type="EMBL" id="AP027060">
    <property type="protein sequence ID" value="BDU51513.1"/>
    <property type="molecule type" value="Genomic_DNA"/>
</dbReference>
<keyword evidence="4" id="KW-1185">Reference proteome</keyword>
<dbReference type="GO" id="GO:0005829">
    <property type="term" value="C:cytosol"/>
    <property type="evidence" value="ECO:0007669"/>
    <property type="project" value="TreeGrafter"/>
</dbReference>
<evidence type="ECO:0000256" key="1">
    <source>
        <dbReference type="ARBA" id="ARBA00023002"/>
    </source>
</evidence>
<dbReference type="PANTHER" id="PTHR43364">
    <property type="entry name" value="NADH-SPECIFIC METHYLGLYOXAL REDUCTASE-RELATED"/>
    <property type="match status" value="1"/>
</dbReference>
<sequence>MLYKKLGKSDMNVSVLGYGAWALGEDGWGGINLDEAYKTINLAIKSGINFFDTAPIYGMGKSEERIGELLKEIRKDIYIATKCGLLWNENKEVRIDNSRDAIMYDIEKSLKRLKTDYIDLYQIHWPDNKTPLKESFTALNELKEQNIIRNIGVCNFSLEQLKEGLEYSEIVSLQNQYNLLQNSIEEKIMPFCEKNKISIIPYSPLAQGMLSGKIDENYQLKPGDIREHNPLFNNKDNFEKAIKKIKELPKPLSHTAIQYLIDKSSVGTVIFSVTKRNHLEENLKALKKYM</sequence>
<reference evidence="3 4" key="1">
    <citation type="submission" date="2022-11" db="EMBL/GenBank/DDBJ databases">
        <title>Haliovirga abyssi gen. nov., sp. nov., a mesophilic fermentative bacterium isolated from the Iheya North hydrothermal field and the proposal of Haliovirgaceae fam. nov.</title>
        <authorList>
            <person name="Miyazaki U."/>
            <person name="Tame A."/>
            <person name="Miyazaki J."/>
            <person name="Takai K."/>
            <person name="Sawayama S."/>
            <person name="Kitajima M."/>
            <person name="Okamoto A."/>
            <person name="Nakagawa S."/>
        </authorList>
    </citation>
    <scope>NUCLEOTIDE SEQUENCE [LARGE SCALE GENOMIC DNA]</scope>
    <source>
        <strain evidence="3 4">IC12</strain>
        <plasmid evidence="3 4">pHIC</plasmid>
    </source>
</reference>
<dbReference type="InterPro" id="IPR023210">
    <property type="entry name" value="NADP_OxRdtase_dom"/>
</dbReference>
<dbReference type="InterPro" id="IPR018170">
    <property type="entry name" value="Aldo/ket_reductase_CS"/>
</dbReference>
<gene>
    <name evidence="3" type="ORF">HLVA_20820</name>
</gene>
<protein>
    <submittedName>
        <fullName evidence="3">Oxidoreductase ion channel protein IolS</fullName>
    </submittedName>
</protein>
<keyword evidence="1" id="KW-0560">Oxidoreductase</keyword>
<evidence type="ECO:0000313" key="4">
    <source>
        <dbReference type="Proteomes" id="UP001321582"/>
    </source>
</evidence>
<dbReference type="InterPro" id="IPR036812">
    <property type="entry name" value="NAD(P)_OxRdtase_dom_sf"/>
</dbReference>
<keyword evidence="3" id="KW-0614">Plasmid</keyword>
<dbReference type="PROSITE" id="PS00062">
    <property type="entry name" value="ALDOKETO_REDUCTASE_2"/>
    <property type="match status" value="1"/>
</dbReference>
<organism evidence="3 4">
    <name type="scientific">Haliovirga abyssi</name>
    <dbReference type="NCBI Taxonomy" id="2996794"/>
    <lineage>
        <taxon>Bacteria</taxon>
        <taxon>Fusobacteriati</taxon>
        <taxon>Fusobacteriota</taxon>
        <taxon>Fusobacteriia</taxon>
        <taxon>Fusobacteriales</taxon>
        <taxon>Haliovirgaceae</taxon>
        <taxon>Haliovirga</taxon>
    </lineage>
</organism>
<dbReference type="CDD" id="cd19084">
    <property type="entry name" value="AKR_AKR11B1-like"/>
    <property type="match status" value="1"/>
</dbReference>
<evidence type="ECO:0000259" key="2">
    <source>
        <dbReference type="Pfam" id="PF00248"/>
    </source>
</evidence>
<evidence type="ECO:0000313" key="3">
    <source>
        <dbReference type="EMBL" id="BDU51513.1"/>
    </source>
</evidence>
<name>A0AAU9DA44_9FUSO</name>
<dbReference type="InterPro" id="IPR050523">
    <property type="entry name" value="AKR_Detox_Biosynth"/>
</dbReference>
<dbReference type="Gene3D" id="3.20.20.100">
    <property type="entry name" value="NADP-dependent oxidoreductase domain"/>
    <property type="match status" value="1"/>
</dbReference>
<feature type="domain" description="NADP-dependent oxidoreductase" evidence="2">
    <location>
        <begin position="16"/>
        <end position="287"/>
    </location>
</feature>
<dbReference type="InterPro" id="IPR020471">
    <property type="entry name" value="AKR"/>
</dbReference>